<dbReference type="EMBL" id="JAINDJ010000002">
    <property type="protein sequence ID" value="KAG9458519.1"/>
    <property type="molecule type" value="Genomic_DNA"/>
</dbReference>
<gene>
    <name evidence="1" type="ORF">H6P81_003027</name>
</gene>
<organism evidence="1 2">
    <name type="scientific">Aristolochia fimbriata</name>
    <name type="common">White veined hardy Dutchman's pipe vine</name>
    <dbReference type="NCBI Taxonomy" id="158543"/>
    <lineage>
        <taxon>Eukaryota</taxon>
        <taxon>Viridiplantae</taxon>
        <taxon>Streptophyta</taxon>
        <taxon>Embryophyta</taxon>
        <taxon>Tracheophyta</taxon>
        <taxon>Spermatophyta</taxon>
        <taxon>Magnoliopsida</taxon>
        <taxon>Magnoliidae</taxon>
        <taxon>Piperales</taxon>
        <taxon>Aristolochiaceae</taxon>
        <taxon>Aristolochia</taxon>
    </lineage>
</organism>
<sequence length="189" mass="21069">MVARSERRHRFSTSVTLLSTHPQSRIQFRRNSTAFNSAPNNAAFNSAPPKLSTAFNSTLSLHKSPCRTEKKKNQLYVHCVQEWKIKLLASVGMCVISENRGHVKVLAREMDLAGAGNFTPNFNTSSLVSVRVKQIRPPNLISDGCHFIKPIDRKHNTKTTVPVAAAGCKEEDEEAVLICSLAKRMGRRK</sequence>
<keyword evidence="2" id="KW-1185">Reference proteome</keyword>
<accession>A0AAV7FBZ9</accession>
<protein>
    <submittedName>
        <fullName evidence="1">Uncharacterized protein</fullName>
    </submittedName>
</protein>
<dbReference type="AlphaFoldDB" id="A0AAV7FBZ9"/>
<dbReference type="Proteomes" id="UP000825729">
    <property type="component" value="Unassembled WGS sequence"/>
</dbReference>
<comment type="caution">
    <text evidence="1">The sequence shown here is derived from an EMBL/GenBank/DDBJ whole genome shotgun (WGS) entry which is preliminary data.</text>
</comment>
<reference evidence="1 2" key="1">
    <citation type="submission" date="2021-07" db="EMBL/GenBank/DDBJ databases">
        <title>The Aristolochia fimbriata genome: insights into angiosperm evolution, floral development and chemical biosynthesis.</title>
        <authorList>
            <person name="Jiao Y."/>
        </authorList>
    </citation>
    <scope>NUCLEOTIDE SEQUENCE [LARGE SCALE GENOMIC DNA]</scope>
    <source>
        <strain evidence="1">IBCAS-2021</strain>
        <tissue evidence="1">Leaf</tissue>
    </source>
</reference>
<evidence type="ECO:0000313" key="2">
    <source>
        <dbReference type="Proteomes" id="UP000825729"/>
    </source>
</evidence>
<name>A0AAV7FBZ9_ARIFI</name>
<evidence type="ECO:0000313" key="1">
    <source>
        <dbReference type="EMBL" id="KAG9458519.1"/>
    </source>
</evidence>
<proteinExistence type="predicted"/>